<feature type="domain" description="J" evidence="2">
    <location>
        <begin position="48"/>
        <end position="128"/>
    </location>
</feature>
<dbReference type="PROSITE" id="PS50076">
    <property type="entry name" value="DNAJ_2"/>
    <property type="match status" value="1"/>
</dbReference>
<dbReference type="InterPro" id="IPR001623">
    <property type="entry name" value="DnaJ_domain"/>
</dbReference>
<comment type="caution">
    <text evidence="3">The sequence shown here is derived from an EMBL/GenBank/DDBJ whole genome shotgun (WGS) entry which is preliminary data.</text>
</comment>
<dbReference type="EMBL" id="AZRA01000032">
    <property type="protein sequence ID" value="KDB53075.1"/>
    <property type="molecule type" value="Genomic_DNA"/>
</dbReference>
<proteinExistence type="predicted"/>
<organism evidence="3 4">
    <name type="scientific">Sphaerotilus natans subsp. natans DSM 6575</name>
    <dbReference type="NCBI Taxonomy" id="1286631"/>
    <lineage>
        <taxon>Bacteria</taxon>
        <taxon>Pseudomonadati</taxon>
        <taxon>Pseudomonadota</taxon>
        <taxon>Betaproteobacteria</taxon>
        <taxon>Burkholderiales</taxon>
        <taxon>Sphaerotilaceae</taxon>
        <taxon>Sphaerotilus</taxon>
    </lineage>
</organism>
<name>A0A059KP05_9BURK</name>
<accession>A0A059KP05</accession>
<dbReference type="AlphaFoldDB" id="A0A059KP05"/>
<gene>
    <name evidence="3" type="ORF">X805_14370</name>
</gene>
<dbReference type="Proteomes" id="UP000026714">
    <property type="component" value="Unassembled WGS sequence"/>
</dbReference>
<evidence type="ECO:0000313" key="4">
    <source>
        <dbReference type="Proteomes" id="UP000026714"/>
    </source>
</evidence>
<reference evidence="3 4" key="1">
    <citation type="journal article" date="2014" name="FEMS Microbiol. Ecol.">
        <title>Sphaerotilus natans encrusted with nanoball-shaped Fe(III) oxide minerals formed by nitrate-reducing mixotrophic Fe(II) oxidation.</title>
        <authorList>
            <person name="Park S."/>
            <person name="Kim D.H."/>
            <person name="Lee J.H."/>
            <person name="Hur H.G."/>
        </authorList>
    </citation>
    <scope>NUCLEOTIDE SEQUENCE [LARGE SCALE GENOMIC DNA]</scope>
    <source>
        <strain evidence="3 4">DSM 6575</strain>
    </source>
</reference>
<dbReference type="STRING" id="34103.SAMN05421778_102222"/>
<evidence type="ECO:0000259" key="2">
    <source>
        <dbReference type="PROSITE" id="PS50076"/>
    </source>
</evidence>
<dbReference type="InterPro" id="IPR036869">
    <property type="entry name" value="J_dom_sf"/>
</dbReference>
<feature type="region of interest" description="Disordered" evidence="1">
    <location>
        <begin position="79"/>
        <end position="110"/>
    </location>
</feature>
<dbReference type="SUPFAM" id="SSF46565">
    <property type="entry name" value="Chaperone J-domain"/>
    <property type="match status" value="1"/>
</dbReference>
<evidence type="ECO:0000256" key="1">
    <source>
        <dbReference type="SAM" id="MobiDB-lite"/>
    </source>
</evidence>
<keyword evidence="4" id="KW-1185">Reference proteome</keyword>
<evidence type="ECO:0000313" key="3">
    <source>
        <dbReference type="EMBL" id="KDB53075.1"/>
    </source>
</evidence>
<feature type="compositionally biased region" description="Basic and acidic residues" evidence="1">
    <location>
        <begin position="96"/>
        <end position="110"/>
    </location>
</feature>
<dbReference type="eggNOG" id="ENOG502ZKTQ">
    <property type="taxonomic scope" value="Bacteria"/>
</dbReference>
<dbReference type="RefSeq" id="WP_037479924.1">
    <property type="nucleotide sequence ID" value="NZ_AZRA01000032.1"/>
</dbReference>
<protein>
    <recommendedName>
        <fullName evidence="2">J domain-containing protein</fullName>
    </recommendedName>
</protein>
<sequence>MNPSAGGGRGLGGLWHSLTGTATAPAAAPSSAPAAAIATGAGLPFEPTHYQRLGLAEDCTEAEIEIAWHRVSADLLPPLPPAERLKPQAASAGAADEARSAQRRADDRRLAHAVLSDPARRAVYDAWLARERAARPPQGWLARLRGR</sequence>
<dbReference type="Gene3D" id="1.10.287.110">
    <property type="entry name" value="DnaJ domain"/>
    <property type="match status" value="1"/>
</dbReference>